<dbReference type="SUPFAM" id="SSF103473">
    <property type="entry name" value="MFS general substrate transporter"/>
    <property type="match status" value="1"/>
</dbReference>
<dbReference type="GO" id="GO:0012505">
    <property type="term" value="C:endomembrane system"/>
    <property type="evidence" value="ECO:0007669"/>
    <property type="project" value="UniProtKB-SubCell"/>
</dbReference>
<feature type="transmembrane region" description="Helical" evidence="7">
    <location>
        <begin position="6"/>
        <end position="27"/>
    </location>
</feature>
<keyword evidence="9" id="KW-1185">Reference proteome</keyword>
<reference evidence="9" key="1">
    <citation type="journal article" date="2018" name="Nat. Microbiol.">
        <title>Leveraging single-cell genomics to expand the fungal tree of life.</title>
        <authorList>
            <person name="Ahrendt S.R."/>
            <person name="Quandt C.A."/>
            <person name="Ciobanu D."/>
            <person name="Clum A."/>
            <person name="Salamov A."/>
            <person name="Andreopoulos B."/>
            <person name="Cheng J.F."/>
            <person name="Woyke T."/>
            <person name="Pelin A."/>
            <person name="Henrissat B."/>
            <person name="Reynolds N.K."/>
            <person name="Benny G.L."/>
            <person name="Smith M.E."/>
            <person name="James T.Y."/>
            <person name="Grigoriev I.V."/>
        </authorList>
    </citation>
    <scope>NUCLEOTIDE SEQUENCE [LARGE SCALE GENOMIC DNA]</scope>
    <source>
        <strain evidence="9">RSA 1356</strain>
    </source>
</reference>
<evidence type="ECO:0000313" key="8">
    <source>
        <dbReference type="EMBL" id="RKP08143.1"/>
    </source>
</evidence>
<evidence type="ECO:0000256" key="7">
    <source>
        <dbReference type="RuleBase" id="RU361113"/>
    </source>
</evidence>
<dbReference type="Pfam" id="PF02487">
    <property type="entry name" value="CLN3"/>
    <property type="match status" value="1"/>
</dbReference>
<evidence type="ECO:0000256" key="6">
    <source>
        <dbReference type="ARBA" id="ARBA00023136"/>
    </source>
</evidence>
<accession>A0A4P9XQ40</accession>
<keyword evidence="7" id="KW-0926">Vacuole</keyword>
<comment type="similarity">
    <text evidence="2 7">Belongs to the battenin family.</text>
</comment>
<feature type="non-terminal residue" evidence="8">
    <location>
        <position position="1"/>
    </location>
</feature>
<protein>
    <recommendedName>
        <fullName evidence="7">Protein BTN</fullName>
    </recommendedName>
</protein>
<name>A0A4P9XQ40_9FUNG</name>
<dbReference type="InterPro" id="IPR003492">
    <property type="entry name" value="Battenin_disease_Cln3"/>
</dbReference>
<proteinExistence type="inferred from homology"/>
<dbReference type="PRINTS" id="PR01315">
    <property type="entry name" value="BATTENIN"/>
</dbReference>
<sequence>LYAWLPSIWVLFGIILWEGLLGGATYVNCYYQITHRTAPEHREFSLGAVGVADSLGITAAGALSLFLEGALCRWQIDHGRPLCSTV</sequence>
<dbReference type="InterPro" id="IPR036259">
    <property type="entry name" value="MFS_trans_sf"/>
</dbReference>
<keyword evidence="4 7" id="KW-0812">Transmembrane</keyword>
<keyword evidence="6 7" id="KW-0472">Membrane</keyword>
<dbReference type="PANTHER" id="PTHR10981:SF0">
    <property type="entry name" value="BATTENIN"/>
    <property type="match status" value="1"/>
</dbReference>
<keyword evidence="3" id="KW-0813">Transport</keyword>
<dbReference type="Gene3D" id="1.20.1250.20">
    <property type="entry name" value="MFS general substrate transporter like domains"/>
    <property type="match status" value="1"/>
</dbReference>
<evidence type="ECO:0000256" key="2">
    <source>
        <dbReference type="ARBA" id="ARBA00007467"/>
    </source>
</evidence>
<evidence type="ECO:0000256" key="3">
    <source>
        <dbReference type="ARBA" id="ARBA00022448"/>
    </source>
</evidence>
<evidence type="ECO:0000256" key="5">
    <source>
        <dbReference type="ARBA" id="ARBA00022989"/>
    </source>
</evidence>
<evidence type="ECO:0000256" key="4">
    <source>
        <dbReference type="ARBA" id="ARBA00022692"/>
    </source>
</evidence>
<dbReference type="AlphaFoldDB" id="A0A4P9XQ40"/>
<dbReference type="EMBL" id="KZ992633">
    <property type="protein sequence ID" value="RKP08143.1"/>
    <property type="molecule type" value="Genomic_DNA"/>
</dbReference>
<evidence type="ECO:0000256" key="1">
    <source>
        <dbReference type="ARBA" id="ARBA00004127"/>
    </source>
</evidence>
<dbReference type="GO" id="GO:0051453">
    <property type="term" value="P:regulation of intracellular pH"/>
    <property type="evidence" value="ECO:0007669"/>
    <property type="project" value="TreeGrafter"/>
</dbReference>
<comment type="caution">
    <text evidence="7">Lacks conserved residue(s) required for the propagation of feature annotation.</text>
</comment>
<dbReference type="PANTHER" id="PTHR10981">
    <property type="entry name" value="BATTENIN"/>
    <property type="match status" value="1"/>
</dbReference>
<gene>
    <name evidence="8" type="ORF">THASP1DRAFT_30060</name>
</gene>
<dbReference type="OrthoDB" id="5965864at2759"/>
<organism evidence="8 9">
    <name type="scientific">Thamnocephalis sphaerospora</name>
    <dbReference type="NCBI Taxonomy" id="78915"/>
    <lineage>
        <taxon>Eukaryota</taxon>
        <taxon>Fungi</taxon>
        <taxon>Fungi incertae sedis</taxon>
        <taxon>Zoopagomycota</taxon>
        <taxon>Zoopagomycotina</taxon>
        <taxon>Zoopagomycetes</taxon>
        <taxon>Zoopagales</taxon>
        <taxon>Sigmoideomycetaceae</taxon>
        <taxon>Thamnocephalis</taxon>
    </lineage>
</organism>
<dbReference type="STRING" id="78915.A0A4P9XQ40"/>
<dbReference type="GO" id="GO:0005774">
    <property type="term" value="C:vacuolar membrane"/>
    <property type="evidence" value="ECO:0007669"/>
    <property type="project" value="UniProtKB-SubCell"/>
</dbReference>
<keyword evidence="5 7" id="KW-1133">Transmembrane helix</keyword>
<dbReference type="Proteomes" id="UP000271241">
    <property type="component" value="Unassembled WGS sequence"/>
</dbReference>
<evidence type="ECO:0000313" key="9">
    <source>
        <dbReference type="Proteomes" id="UP000271241"/>
    </source>
</evidence>
<comment type="subcellular location">
    <subcellularLocation>
        <location evidence="1">Endomembrane system</location>
        <topology evidence="1">Multi-pass membrane protein</topology>
    </subcellularLocation>
    <subcellularLocation>
        <location evidence="7">Vacuole membrane</location>
        <topology evidence="7">Multi-pass membrane protein</topology>
    </subcellularLocation>
</comment>